<keyword evidence="2" id="KW-0347">Helicase</keyword>
<dbReference type="PANTHER" id="PTHR10492:SF57">
    <property type="entry name" value="ATP-DEPENDENT DNA HELICASE"/>
    <property type="match status" value="1"/>
</dbReference>
<reference evidence="2" key="1">
    <citation type="submission" date="2020-08" db="EMBL/GenBank/DDBJ databases">
        <title>Multicomponent nature underlies the extraordinary mechanical properties of spider dragline silk.</title>
        <authorList>
            <person name="Kono N."/>
            <person name="Nakamura H."/>
            <person name="Mori M."/>
            <person name="Yoshida Y."/>
            <person name="Ohtoshi R."/>
            <person name="Malay A.D."/>
            <person name="Moran D.A.P."/>
            <person name="Tomita M."/>
            <person name="Numata K."/>
            <person name="Arakawa K."/>
        </authorList>
    </citation>
    <scope>NUCLEOTIDE SEQUENCE</scope>
</reference>
<comment type="caution">
    <text evidence="2">The sequence shown here is derived from an EMBL/GenBank/DDBJ whole genome shotgun (WGS) entry which is preliminary data.</text>
</comment>
<organism evidence="2 3">
    <name type="scientific">Trichonephila clavipes</name>
    <name type="common">Golden silk orbweaver</name>
    <name type="synonym">Nephila clavipes</name>
    <dbReference type="NCBI Taxonomy" id="2585209"/>
    <lineage>
        <taxon>Eukaryota</taxon>
        <taxon>Metazoa</taxon>
        <taxon>Ecdysozoa</taxon>
        <taxon>Arthropoda</taxon>
        <taxon>Chelicerata</taxon>
        <taxon>Arachnida</taxon>
        <taxon>Araneae</taxon>
        <taxon>Araneomorphae</taxon>
        <taxon>Entelegynae</taxon>
        <taxon>Araneoidea</taxon>
        <taxon>Nephilidae</taxon>
        <taxon>Trichonephila</taxon>
    </lineage>
</organism>
<dbReference type="GO" id="GO:0004386">
    <property type="term" value="F:helicase activity"/>
    <property type="evidence" value="ECO:0007669"/>
    <property type="project" value="UniProtKB-KW"/>
</dbReference>
<evidence type="ECO:0000259" key="1">
    <source>
        <dbReference type="Pfam" id="PF21530"/>
    </source>
</evidence>
<gene>
    <name evidence="2" type="primary">AVEN_191286_1</name>
    <name evidence="2" type="ORF">TNCV_1586091</name>
</gene>
<name>A0A8X6VH84_TRICX</name>
<keyword evidence="2" id="KW-0547">Nucleotide-binding</keyword>
<keyword evidence="2" id="KW-0378">Hydrolase</keyword>
<dbReference type="Proteomes" id="UP000887159">
    <property type="component" value="Unassembled WGS sequence"/>
</dbReference>
<accession>A0A8X6VH84</accession>
<dbReference type="EMBL" id="BMAU01021271">
    <property type="protein sequence ID" value="GFY07254.1"/>
    <property type="molecule type" value="Genomic_DNA"/>
</dbReference>
<feature type="domain" description="DNA helicase Pif1-like 2B" evidence="1">
    <location>
        <begin position="1"/>
        <end position="36"/>
    </location>
</feature>
<dbReference type="PANTHER" id="PTHR10492">
    <property type="match status" value="1"/>
</dbReference>
<dbReference type="AlphaFoldDB" id="A0A8X6VH84"/>
<proteinExistence type="predicted"/>
<sequence>MPPHILQLKVGVPIMMLQNINQPELCNGTRLAVKKLMSNITEATILTGPFNDEDALIPRIPMIPTGMPFQFKRLWERCCLVDRVKSWEIVFSTLTSILLVFTHVARLSRELFKMSSKGPKIACRQQRGQKLWDLLNGYL</sequence>
<dbReference type="Pfam" id="PF21530">
    <property type="entry name" value="Pif1_2B_dom"/>
    <property type="match status" value="1"/>
</dbReference>
<dbReference type="InterPro" id="IPR049163">
    <property type="entry name" value="Pif1-like_2B_dom"/>
</dbReference>
<protein>
    <submittedName>
        <fullName evidence="2">ATP-dependent DNA helicase</fullName>
    </submittedName>
</protein>
<keyword evidence="2" id="KW-0067">ATP-binding</keyword>
<keyword evidence="3" id="KW-1185">Reference proteome</keyword>
<evidence type="ECO:0000313" key="3">
    <source>
        <dbReference type="Proteomes" id="UP000887159"/>
    </source>
</evidence>
<evidence type="ECO:0000313" key="2">
    <source>
        <dbReference type="EMBL" id="GFY07254.1"/>
    </source>
</evidence>